<comment type="caution">
    <text evidence="2">The sequence shown here is derived from an EMBL/GenBank/DDBJ whole genome shotgun (WGS) entry which is preliminary data.</text>
</comment>
<accession>A0A835Q9W8</accession>
<dbReference type="AlphaFoldDB" id="A0A835Q9W8"/>
<dbReference type="Proteomes" id="UP000636800">
    <property type="component" value="Unassembled WGS sequence"/>
</dbReference>
<gene>
    <name evidence="2" type="ORF">HPP92_018441</name>
</gene>
<evidence type="ECO:0000313" key="3">
    <source>
        <dbReference type="Proteomes" id="UP000636800"/>
    </source>
</evidence>
<dbReference type="EMBL" id="JADCNL010000009">
    <property type="protein sequence ID" value="KAG0466861.1"/>
    <property type="molecule type" value="Genomic_DNA"/>
</dbReference>
<sequence length="102" mass="11339">MDTSSRNFSKHHSDGLRFITLRSIPPTAEPESDGDGAQNGLCISSTEKILSILPLLVLPSCSLELEVSFFLFYFLLLLVMISLLLTYRDAYLNPDEDLSTLA</sequence>
<keyword evidence="1" id="KW-0812">Transmembrane</keyword>
<dbReference type="OrthoDB" id="1707312at2759"/>
<keyword evidence="1" id="KW-0472">Membrane</keyword>
<protein>
    <submittedName>
        <fullName evidence="2">Uncharacterized protein</fullName>
    </submittedName>
</protein>
<reference evidence="2 3" key="1">
    <citation type="journal article" date="2020" name="Nat. Food">
        <title>A phased Vanilla planifolia genome enables genetic improvement of flavour and production.</title>
        <authorList>
            <person name="Hasing T."/>
            <person name="Tang H."/>
            <person name="Brym M."/>
            <person name="Khazi F."/>
            <person name="Huang T."/>
            <person name="Chambers A.H."/>
        </authorList>
    </citation>
    <scope>NUCLEOTIDE SEQUENCE [LARGE SCALE GENOMIC DNA]</scope>
    <source>
        <tissue evidence="2">Leaf</tissue>
    </source>
</reference>
<keyword evidence="1" id="KW-1133">Transmembrane helix</keyword>
<evidence type="ECO:0000256" key="1">
    <source>
        <dbReference type="SAM" id="Phobius"/>
    </source>
</evidence>
<evidence type="ECO:0000313" key="2">
    <source>
        <dbReference type="EMBL" id="KAG0466861.1"/>
    </source>
</evidence>
<proteinExistence type="predicted"/>
<keyword evidence="3" id="KW-1185">Reference proteome</keyword>
<organism evidence="2 3">
    <name type="scientific">Vanilla planifolia</name>
    <name type="common">Vanilla</name>
    <dbReference type="NCBI Taxonomy" id="51239"/>
    <lineage>
        <taxon>Eukaryota</taxon>
        <taxon>Viridiplantae</taxon>
        <taxon>Streptophyta</taxon>
        <taxon>Embryophyta</taxon>
        <taxon>Tracheophyta</taxon>
        <taxon>Spermatophyta</taxon>
        <taxon>Magnoliopsida</taxon>
        <taxon>Liliopsida</taxon>
        <taxon>Asparagales</taxon>
        <taxon>Orchidaceae</taxon>
        <taxon>Vanilloideae</taxon>
        <taxon>Vanilleae</taxon>
        <taxon>Vanilla</taxon>
    </lineage>
</organism>
<feature type="transmembrane region" description="Helical" evidence="1">
    <location>
        <begin position="67"/>
        <end position="87"/>
    </location>
</feature>
<name>A0A835Q9W8_VANPL</name>